<evidence type="ECO:0000313" key="3">
    <source>
        <dbReference type="EMBL" id="RZS71984.1"/>
    </source>
</evidence>
<dbReference type="SUPFAM" id="SSF53448">
    <property type="entry name" value="Nucleotide-diphospho-sugar transferases"/>
    <property type="match status" value="1"/>
</dbReference>
<evidence type="ECO:0000256" key="1">
    <source>
        <dbReference type="ARBA" id="ARBA00038494"/>
    </source>
</evidence>
<accession>A0A4Q7MVG2</accession>
<dbReference type="Gene3D" id="3.90.550.10">
    <property type="entry name" value="Spore Coat Polysaccharide Biosynthesis Protein SpsA, Chain A"/>
    <property type="match status" value="1"/>
</dbReference>
<dbReference type="InterPro" id="IPR029044">
    <property type="entry name" value="Nucleotide-diphossugar_trans"/>
</dbReference>
<sequence length="258" mass="29822">MEKLSVVIITFNEQKNIGRCIDSVKGVADEVVVVDSLSTDKTKAICLEKNVRFIEHAFEGYGRQKNFALQQASYDHILSLDADEALSEVLKQSIERVKKDDFPHSGYTMNRCTNYCGQWIYHGDWYPDRKMRLFDRRRIRWSLDDVHESTMAEEGASFGHLSGDLLHYSYNSLEEHISQNNKYSSISAELYYRKGKRSGWFRMLVNPAWAFVHSYLIRLGFLDGFSGYVIAKNIAHGTFMKYYKLYALQKGIPVKPVA</sequence>
<feature type="domain" description="Glycosyltransferase 2-like" evidence="2">
    <location>
        <begin position="5"/>
        <end position="124"/>
    </location>
</feature>
<dbReference type="Proteomes" id="UP000293874">
    <property type="component" value="Unassembled WGS sequence"/>
</dbReference>
<dbReference type="CDD" id="cd02511">
    <property type="entry name" value="Beta4Glucosyltransferase"/>
    <property type="match status" value="1"/>
</dbReference>
<dbReference type="AlphaFoldDB" id="A0A4Q7MVG2"/>
<dbReference type="PANTHER" id="PTHR43630:SF2">
    <property type="entry name" value="GLYCOSYLTRANSFERASE"/>
    <property type="match status" value="1"/>
</dbReference>
<dbReference type="RefSeq" id="WP_130542450.1">
    <property type="nucleotide sequence ID" value="NZ_CP042431.1"/>
</dbReference>
<evidence type="ECO:0000313" key="4">
    <source>
        <dbReference type="Proteomes" id="UP000293874"/>
    </source>
</evidence>
<protein>
    <submittedName>
        <fullName evidence="3">Glycosyltransferase involved in cell wall biosynthesis</fullName>
    </submittedName>
</protein>
<dbReference type="EMBL" id="SGXA01000002">
    <property type="protein sequence ID" value="RZS71984.1"/>
    <property type="molecule type" value="Genomic_DNA"/>
</dbReference>
<dbReference type="PANTHER" id="PTHR43630">
    <property type="entry name" value="POLY-BETA-1,6-N-ACETYL-D-GLUCOSAMINE SYNTHASE"/>
    <property type="match status" value="1"/>
</dbReference>
<comment type="caution">
    <text evidence="3">The sequence shown here is derived from an EMBL/GenBank/DDBJ whole genome shotgun (WGS) entry which is preliminary data.</text>
</comment>
<gene>
    <name evidence="3" type="ORF">EV199_3898</name>
</gene>
<comment type="similarity">
    <text evidence="1">Belongs to the glycosyltransferase 2 family. WaaE/KdtX subfamily.</text>
</comment>
<evidence type="ECO:0000259" key="2">
    <source>
        <dbReference type="Pfam" id="PF00535"/>
    </source>
</evidence>
<keyword evidence="4" id="KW-1185">Reference proteome</keyword>
<organism evidence="3 4">
    <name type="scientific">Pseudobacter ginsenosidimutans</name>
    <dbReference type="NCBI Taxonomy" id="661488"/>
    <lineage>
        <taxon>Bacteria</taxon>
        <taxon>Pseudomonadati</taxon>
        <taxon>Bacteroidota</taxon>
        <taxon>Chitinophagia</taxon>
        <taxon>Chitinophagales</taxon>
        <taxon>Chitinophagaceae</taxon>
        <taxon>Pseudobacter</taxon>
    </lineage>
</organism>
<proteinExistence type="inferred from homology"/>
<dbReference type="GO" id="GO:0016740">
    <property type="term" value="F:transferase activity"/>
    <property type="evidence" value="ECO:0007669"/>
    <property type="project" value="UniProtKB-KW"/>
</dbReference>
<dbReference type="OrthoDB" id="9815923at2"/>
<name>A0A4Q7MVG2_9BACT</name>
<dbReference type="Pfam" id="PF00535">
    <property type="entry name" value="Glycos_transf_2"/>
    <property type="match status" value="1"/>
</dbReference>
<reference evidence="3 4" key="1">
    <citation type="submission" date="2019-02" db="EMBL/GenBank/DDBJ databases">
        <title>Genomic Encyclopedia of Type Strains, Phase IV (KMG-IV): sequencing the most valuable type-strain genomes for metagenomic binning, comparative biology and taxonomic classification.</title>
        <authorList>
            <person name="Goeker M."/>
        </authorList>
    </citation>
    <scope>NUCLEOTIDE SEQUENCE [LARGE SCALE GENOMIC DNA]</scope>
    <source>
        <strain evidence="3 4">DSM 18116</strain>
    </source>
</reference>
<dbReference type="InterPro" id="IPR001173">
    <property type="entry name" value="Glyco_trans_2-like"/>
</dbReference>
<keyword evidence="3" id="KW-0808">Transferase</keyword>